<dbReference type="InterPro" id="IPR001117">
    <property type="entry name" value="Cu-oxidase_2nd"/>
</dbReference>
<dbReference type="PANTHER" id="PTHR11709">
    <property type="entry name" value="MULTI-COPPER OXIDASE"/>
    <property type="match status" value="1"/>
</dbReference>
<dbReference type="InterPro" id="IPR008972">
    <property type="entry name" value="Cupredoxin"/>
</dbReference>
<dbReference type="Proteomes" id="UP000006820">
    <property type="component" value="Plasmid pNF1"/>
</dbReference>
<protein>
    <submittedName>
        <fullName evidence="7">Putative multicopper oxidase</fullName>
    </submittedName>
</protein>
<dbReference type="EMBL" id="AP006619">
    <property type="protein sequence ID" value="BAD60602.1"/>
    <property type="molecule type" value="Genomic_DNA"/>
</dbReference>
<dbReference type="Gene3D" id="2.60.40.420">
    <property type="entry name" value="Cupredoxins - blue copper proteins"/>
    <property type="match status" value="3"/>
</dbReference>
<dbReference type="InterPro" id="IPR033138">
    <property type="entry name" value="Cu_oxidase_CS"/>
</dbReference>
<evidence type="ECO:0000256" key="3">
    <source>
        <dbReference type="ARBA" id="ARBA00023008"/>
    </source>
</evidence>
<dbReference type="OrthoDB" id="345021at2"/>
<name>Q5YMI9_NOCFA</name>
<dbReference type="RefSeq" id="WP_011212284.1">
    <property type="nucleotide sequence ID" value="NC_006362.1"/>
</dbReference>
<evidence type="ECO:0000313" key="7">
    <source>
        <dbReference type="EMBL" id="BAD60602.1"/>
    </source>
</evidence>
<feature type="domain" description="Plastocyanin-like" evidence="5">
    <location>
        <begin position="405"/>
        <end position="512"/>
    </location>
</feature>
<dbReference type="InterPro" id="IPR034279">
    <property type="entry name" value="CuRO_3_CopA"/>
</dbReference>
<feature type="domain" description="Plastocyanin-like" evidence="4">
    <location>
        <begin position="265"/>
        <end position="363"/>
    </location>
</feature>
<feature type="domain" description="Plastocyanin-like" evidence="6">
    <location>
        <begin position="79"/>
        <end position="184"/>
    </location>
</feature>
<dbReference type="KEGG" id="nfa:PNF1_770"/>
<gene>
    <name evidence="7" type="ordered locus">PNF1_770</name>
</gene>
<reference evidence="7 8" key="1">
    <citation type="journal article" date="2004" name="Proc. Natl. Acad. Sci. U.S.A.">
        <title>The complete genomic sequence of Nocardia farcinica IFM 10152.</title>
        <authorList>
            <person name="Ishikawa J."/>
            <person name="Yamashita A."/>
            <person name="Mikami Y."/>
            <person name="Hoshino Y."/>
            <person name="Kurita H."/>
            <person name="Hotta K."/>
            <person name="Shiba T."/>
            <person name="Hattori M."/>
        </authorList>
    </citation>
    <scope>NUCLEOTIDE SEQUENCE [LARGE SCALE GENOMIC DNA]</scope>
    <source>
        <strain evidence="7 8">IFM 10152</strain>
        <plasmid evidence="8">Plasmid pNF1</plasmid>
    </source>
</reference>
<geneLocation type="plasmid" evidence="7 8">
    <name>pNF1</name>
</geneLocation>
<proteinExistence type="predicted"/>
<dbReference type="eggNOG" id="COG2132">
    <property type="taxonomic scope" value="Bacteria"/>
</dbReference>
<dbReference type="PROSITE" id="PS00079">
    <property type="entry name" value="MULTICOPPER_OXIDASE1"/>
    <property type="match status" value="1"/>
</dbReference>
<dbReference type="InterPro" id="IPR006311">
    <property type="entry name" value="TAT_signal"/>
</dbReference>
<keyword evidence="8" id="KW-1185">Reference proteome</keyword>
<dbReference type="PANTHER" id="PTHR11709:SF394">
    <property type="entry name" value="FI03373P-RELATED"/>
    <property type="match status" value="1"/>
</dbReference>
<keyword evidence="2" id="KW-0560">Oxidoreductase</keyword>
<evidence type="ECO:0000256" key="2">
    <source>
        <dbReference type="ARBA" id="ARBA00023002"/>
    </source>
</evidence>
<evidence type="ECO:0000259" key="6">
    <source>
        <dbReference type="Pfam" id="PF07732"/>
    </source>
</evidence>
<organism evidence="7 8">
    <name type="scientific">Nocardia farcinica (strain IFM 10152)</name>
    <dbReference type="NCBI Taxonomy" id="247156"/>
    <lineage>
        <taxon>Bacteria</taxon>
        <taxon>Bacillati</taxon>
        <taxon>Actinomycetota</taxon>
        <taxon>Actinomycetes</taxon>
        <taxon>Mycobacteriales</taxon>
        <taxon>Nocardiaceae</taxon>
        <taxon>Nocardia</taxon>
    </lineage>
</organism>
<evidence type="ECO:0000256" key="1">
    <source>
        <dbReference type="ARBA" id="ARBA00022723"/>
    </source>
</evidence>
<accession>Q5YMI9</accession>
<dbReference type="AlphaFoldDB" id="Q5YMI9"/>
<dbReference type="GeneID" id="61136307"/>
<dbReference type="HOGENOM" id="CLU_009100_6_0_11"/>
<dbReference type="GO" id="GO:0016491">
    <property type="term" value="F:oxidoreductase activity"/>
    <property type="evidence" value="ECO:0007669"/>
    <property type="project" value="UniProtKB-KW"/>
</dbReference>
<dbReference type="InterPro" id="IPR045087">
    <property type="entry name" value="Cu-oxidase_fam"/>
</dbReference>
<evidence type="ECO:0000259" key="4">
    <source>
        <dbReference type="Pfam" id="PF00394"/>
    </source>
</evidence>
<dbReference type="Pfam" id="PF07732">
    <property type="entry name" value="Cu-oxidase_3"/>
    <property type="match status" value="1"/>
</dbReference>
<evidence type="ECO:0000259" key="5">
    <source>
        <dbReference type="Pfam" id="PF07731"/>
    </source>
</evidence>
<sequence length="518" mass="55422">MSSSQFPHPTSMTRRGFLALGTGVTAAAVLAACSKDSTASRTLVEPDSEAVRAAENTRRAADAAVRDVSLHAEPATVDLGGVQVQTWAYGGKLPGQEIRITKGDVLRAELTNALPVPSTVHWHGIALRNDMDGAPEVTQPQIPPGGTFGYEFTAPDPGTYFFHPHVGVQLDRGLYAPLIIEDPADGKDYDLEAVVVLDDWLDGVNSRDPDKQLDQLRAKGMSGMNMGGMNHGGMAMGGSSTMAMPTDPNAPLGSDTGDVSDYPYHLINGRTGADPVTIAARPGQRIRLRIINAASDTAFRVAVGGHQLRVTHSDGFAVQPATTSSLLISMGERYDAVVELADGVFPLVASAEGKTGQGFALLRTGAGAPPPAEVRPAELAAPPLTADRLVSAESVRLPLRKPDKTLDLTLENNAAKYLWMINGKAFPEHAMLDVTEGQRVRLRFVNKTMMFHPMHLHGHTFQVVTAAGTGPRKDTSIVLPMQTLEVDFEADNPGQWMVHCHNAYHGEAGMMSIVSYMR</sequence>
<keyword evidence="3" id="KW-0186">Copper</keyword>
<evidence type="ECO:0000313" key="8">
    <source>
        <dbReference type="Proteomes" id="UP000006820"/>
    </source>
</evidence>
<dbReference type="CDD" id="cd13870">
    <property type="entry name" value="CuRO_2_CopA_like_1"/>
    <property type="match status" value="1"/>
</dbReference>
<dbReference type="Pfam" id="PF07731">
    <property type="entry name" value="Cu-oxidase_2"/>
    <property type="match status" value="1"/>
</dbReference>
<keyword evidence="7" id="KW-0614">Plasmid</keyword>
<dbReference type="PROSITE" id="PS51318">
    <property type="entry name" value="TAT"/>
    <property type="match status" value="1"/>
</dbReference>
<dbReference type="CDD" id="cd13861">
    <property type="entry name" value="CuRO_1_CumA_like"/>
    <property type="match status" value="1"/>
</dbReference>
<dbReference type="Pfam" id="PF00394">
    <property type="entry name" value="Cu-oxidase"/>
    <property type="match status" value="1"/>
</dbReference>
<dbReference type="InterPro" id="IPR002355">
    <property type="entry name" value="Cu_oxidase_Cu_BS"/>
</dbReference>
<dbReference type="GO" id="GO:0005507">
    <property type="term" value="F:copper ion binding"/>
    <property type="evidence" value="ECO:0007669"/>
    <property type="project" value="InterPro"/>
</dbReference>
<keyword evidence="1" id="KW-0479">Metal-binding</keyword>
<dbReference type="InterPro" id="IPR011707">
    <property type="entry name" value="Cu-oxidase-like_N"/>
</dbReference>
<dbReference type="CDD" id="cd13896">
    <property type="entry name" value="CuRO_3_CopA"/>
    <property type="match status" value="1"/>
</dbReference>
<dbReference type="SUPFAM" id="SSF49503">
    <property type="entry name" value="Cupredoxins"/>
    <property type="match status" value="3"/>
</dbReference>
<dbReference type="InterPro" id="IPR011706">
    <property type="entry name" value="Cu-oxidase_C"/>
</dbReference>
<dbReference type="PROSITE" id="PS00080">
    <property type="entry name" value="MULTICOPPER_OXIDASE2"/>
    <property type="match status" value="1"/>
</dbReference>